<feature type="repeat" description="ANK" evidence="3">
    <location>
        <begin position="451"/>
        <end position="483"/>
    </location>
</feature>
<protein>
    <submittedName>
        <fullName evidence="5">Invs protein</fullName>
    </submittedName>
</protein>
<dbReference type="Gene3D" id="1.25.40.20">
    <property type="entry name" value="Ankyrin repeat-containing domain"/>
    <property type="match status" value="3"/>
</dbReference>
<evidence type="ECO:0000313" key="6">
    <source>
        <dbReference type="Proteomes" id="UP000649617"/>
    </source>
</evidence>
<comment type="caution">
    <text evidence="5">The sequence shown here is derived from an EMBL/GenBank/DDBJ whole genome shotgun (WGS) entry which is preliminary data.</text>
</comment>
<keyword evidence="2 3" id="KW-0040">ANK repeat</keyword>
<evidence type="ECO:0000256" key="3">
    <source>
        <dbReference type="PROSITE-ProRule" id="PRU00023"/>
    </source>
</evidence>
<dbReference type="PROSITE" id="PS50297">
    <property type="entry name" value="ANK_REP_REGION"/>
    <property type="match status" value="4"/>
</dbReference>
<feature type="repeat" description="ANK" evidence="3">
    <location>
        <begin position="352"/>
        <end position="374"/>
    </location>
</feature>
<dbReference type="InterPro" id="IPR002110">
    <property type="entry name" value="Ankyrin_rpt"/>
</dbReference>
<gene>
    <name evidence="5" type="primary">invs</name>
    <name evidence="5" type="ORF">SPIL2461_LOCUS3164</name>
</gene>
<keyword evidence="1" id="KW-0677">Repeat</keyword>
<feature type="compositionally biased region" description="Basic and acidic residues" evidence="4">
    <location>
        <begin position="27"/>
        <end position="40"/>
    </location>
</feature>
<dbReference type="AlphaFoldDB" id="A0A812KA81"/>
<dbReference type="PROSITE" id="PS50088">
    <property type="entry name" value="ANK_REPEAT"/>
    <property type="match status" value="4"/>
</dbReference>
<organism evidence="5 6">
    <name type="scientific">Symbiodinium pilosum</name>
    <name type="common">Dinoflagellate</name>
    <dbReference type="NCBI Taxonomy" id="2952"/>
    <lineage>
        <taxon>Eukaryota</taxon>
        <taxon>Sar</taxon>
        <taxon>Alveolata</taxon>
        <taxon>Dinophyceae</taxon>
        <taxon>Suessiales</taxon>
        <taxon>Symbiodiniaceae</taxon>
        <taxon>Symbiodinium</taxon>
    </lineage>
</organism>
<evidence type="ECO:0000256" key="1">
    <source>
        <dbReference type="ARBA" id="ARBA00022737"/>
    </source>
</evidence>
<evidence type="ECO:0000256" key="4">
    <source>
        <dbReference type="SAM" id="MobiDB-lite"/>
    </source>
</evidence>
<dbReference type="Pfam" id="PF12796">
    <property type="entry name" value="Ank_2"/>
    <property type="match status" value="2"/>
</dbReference>
<reference evidence="5" key="1">
    <citation type="submission" date="2021-02" db="EMBL/GenBank/DDBJ databases">
        <authorList>
            <person name="Dougan E. K."/>
            <person name="Rhodes N."/>
            <person name="Thang M."/>
            <person name="Chan C."/>
        </authorList>
    </citation>
    <scope>NUCLEOTIDE SEQUENCE</scope>
</reference>
<evidence type="ECO:0000313" key="5">
    <source>
        <dbReference type="EMBL" id="CAE7225546.1"/>
    </source>
</evidence>
<accession>A0A812KA81</accession>
<proteinExistence type="predicted"/>
<dbReference type="InterPro" id="IPR036770">
    <property type="entry name" value="Ankyrin_rpt-contain_sf"/>
</dbReference>
<feature type="repeat" description="ANK" evidence="3">
    <location>
        <begin position="568"/>
        <end position="600"/>
    </location>
</feature>
<dbReference type="PANTHER" id="PTHR24178:SF9">
    <property type="entry name" value="ANK_REP_REGION DOMAIN-CONTAINING PROTEIN"/>
    <property type="match status" value="1"/>
</dbReference>
<feature type="non-terminal residue" evidence="5">
    <location>
        <position position="634"/>
    </location>
</feature>
<feature type="region of interest" description="Disordered" evidence="4">
    <location>
        <begin position="17"/>
        <end position="40"/>
    </location>
</feature>
<dbReference type="SMART" id="SM00248">
    <property type="entry name" value="ANK"/>
    <property type="match status" value="5"/>
</dbReference>
<dbReference type="PANTHER" id="PTHR24178">
    <property type="entry name" value="MOLTING PROTEIN MLT-4"/>
    <property type="match status" value="1"/>
</dbReference>
<keyword evidence="6" id="KW-1185">Reference proteome</keyword>
<feature type="repeat" description="ANK" evidence="3">
    <location>
        <begin position="386"/>
        <end position="418"/>
    </location>
</feature>
<dbReference type="Proteomes" id="UP000649617">
    <property type="component" value="Unassembled WGS sequence"/>
</dbReference>
<sequence length="634" mass="70543">DQQDLLELRQREAERRLAAAEEMASQRAEELQELASEHKTRVSSLESELVRACKEEKSQEEAAQDLKSDISKREAELLESLANSEAHQASEAALRKALHMQEKLLADERVDHDTVQRQLAESVSEVQELLRSVSDMQARQKEHEVLRLNLELRQARADAAADAKLKEAASIEASLREKLQDVWSKLASKTDLSLNPDTFGDPLLDSVFAQKAAKIHRKVLAALRRAGDAHHAAIELELSLASQPSDHVGDGDQATLRSLLSRSNARRSRLAQELQEMLAQVQSTLLLKCAEGADAGSDEEELAAERLELDAQLISQELPLLKSDPLHGVPKSVLKAMASLCSLYLEGGEDMDGRHPMHWAAKHGRRDVIEFLLRYIYESLNQRDPDGRTPLFYAERAGNDALAAFLRENGCDANPQEPVQRRPVTGTVPEAFADVIKVVEERGWHAVNWMEGFTLLHWAAEKGLADFCRYFVDLNADVNAVDSRGRTALQCAINSKNSEAELVLRELMGLVQATSDRMLGDAEEELAQMQEVASSTASNGQSGGIPAAYVRVMQQIDLIGWEKMHWARGFTLLHWAAKHDRADLCELFLWYGADPEHQDDQGHSALDYARIREPQASAALGSLLRGREMILLAP</sequence>
<name>A0A812KA81_SYMPI</name>
<evidence type="ECO:0000256" key="2">
    <source>
        <dbReference type="ARBA" id="ARBA00023043"/>
    </source>
</evidence>
<dbReference type="OrthoDB" id="449384at2759"/>
<dbReference type="EMBL" id="CAJNIZ010003757">
    <property type="protein sequence ID" value="CAE7225546.1"/>
    <property type="molecule type" value="Genomic_DNA"/>
</dbReference>
<dbReference type="Pfam" id="PF00023">
    <property type="entry name" value="Ank"/>
    <property type="match status" value="1"/>
</dbReference>
<dbReference type="SUPFAM" id="SSF48403">
    <property type="entry name" value="Ankyrin repeat"/>
    <property type="match status" value="1"/>
</dbReference>